<dbReference type="Gene3D" id="3.90.1300.10">
    <property type="entry name" value="Amidase signature (AS) domain"/>
    <property type="match status" value="1"/>
</dbReference>
<name>A0A399FDX3_9DEIN</name>
<dbReference type="Pfam" id="PF01425">
    <property type="entry name" value="Amidase"/>
    <property type="match status" value="1"/>
</dbReference>
<dbReference type="EMBL" id="QWLB01000010">
    <property type="protein sequence ID" value="RIH93061.1"/>
    <property type="molecule type" value="Genomic_DNA"/>
</dbReference>
<sequence>MWAHQIADAVKSGKISAKEVLQEYLERIQRLEPRVHAFLRLNPRAQAEAEAVEKRLEAGEALPLAGVPVAVKDNLCTRGLETTCASRILEGFVPPYDATVITRLRQAGAVVLGKTNLDEFAMGSSTEYSAFGPTRNPWDLERVPGGTSGGSAAAVAANLAPLALGTDTGGSVRQPAALCGVYGFKPTYGRISRYGVVAHASSLDQVGTMARSLEDLALLTDAISGPDALDATSLPLEPQFQRALTEPAELTVGIVREAFASGNSEGVSAACENFRQVLQRCGVRFVEVSVPSLRYALATYYLVDTSEISSNLARYDGTLYGLRIAGADVTETMMRSREAGLGPEVKRRILMGTFALSSGYYEAYYGKALRARAKLRADFDAAFARADVLLTPTSPTPAFRLGEKLSDPLSMYLADIDTVAVNLAGLPALSIPSGFEEGLPVGVQLMARPVQDERLFTLAKAFEDATEQAFLQVAPLS</sequence>
<feature type="active site" description="Acyl-ester intermediate" evidence="5">
    <location>
        <position position="171"/>
    </location>
</feature>
<keyword evidence="4 5" id="KW-0648">Protein biosynthesis</keyword>
<dbReference type="InterPro" id="IPR004412">
    <property type="entry name" value="GatA"/>
</dbReference>
<dbReference type="AlphaFoldDB" id="A0A399FDX3"/>
<dbReference type="InterPro" id="IPR000120">
    <property type="entry name" value="Amidase"/>
</dbReference>
<evidence type="ECO:0000256" key="1">
    <source>
        <dbReference type="ARBA" id="ARBA00022598"/>
    </source>
</evidence>
<organism evidence="7 8">
    <name type="scientific">Meiothermus granaticius NBRC 107808</name>
    <dbReference type="NCBI Taxonomy" id="1227551"/>
    <lineage>
        <taxon>Bacteria</taxon>
        <taxon>Thermotogati</taxon>
        <taxon>Deinococcota</taxon>
        <taxon>Deinococci</taxon>
        <taxon>Thermales</taxon>
        <taxon>Thermaceae</taxon>
        <taxon>Meiothermus</taxon>
    </lineage>
</organism>
<feature type="domain" description="Amidase" evidence="6">
    <location>
        <begin position="19"/>
        <end position="455"/>
    </location>
</feature>
<accession>A0A399FDX3</accession>
<dbReference type="SUPFAM" id="SSF75304">
    <property type="entry name" value="Amidase signature (AS) enzymes"/>
    <property type="match status" value="1"/>
</dbReference>
<dbReference type="PANTHER" id="PTHR11895:SF151">
    <property type="entry name" value="GLUTAMYL-TRNA(GLN) AMIDOTRANSFERASE SUBUNIT A"/>
    <property type="match status" value="1"/>
</dbReference>
<keyword evidence="8" id="KW-1185">Reference proteome</keyword>
<dbReference type="GO" id="GO:0030956">
    <property type="term" value="C:glutamyl-tRNA(Gln) amidotransferase complex"/>
    <property type="evidence" value="ECO:0007669"/>
    <property type="project" value="InterPro"/>
</dbReference>
<dbReference type="GO" id="GO:0006412">
    <property type="term" value="P:translation"/>
    <property type="evidence" value="ECO:0007669"/>
    <property type="project" value="UniProtKB-UniRule"/>
</dbReference>
<proteinExistence type="inferred from homology"/>
<dbReference type="HAMAP" id="MF_00120">
    <property type="entry name" value="GatA"/>
    <property type="match status" value="1"/>
</dbReference>
<keyword evidence="7" id="KW-0808">Transferase</keyword>
<dbReference type="RefSeq" id="WP_119356528.1">
    <property type="nucleotide sequence ID" value="NZ_BJXM01000006.1"/>
</dbReference>
<dbReference type="GO" id="GO:0005524">
    <property type="term" value="F:ATP binding"/>
    <property type="evidence" value="ECO:0007669"/>
    <property type="project" value="UniProtKB-KW"/>
</dbReference>
<comment type="function">
    <text evidence="5">Allows the formation of correctly charged Gln-tRNA(Gln) through the transamidation of misacylated Glu-tRNA(Gln) in organisms which lack glutaminyl-tRNA synthetase. The reaction takes place in the presence of glutamine and ATP through an activated gamma-phospho-Glu-tRNA(Gln).</text>
</comment>
<dbReference type="InterPro" id="IPR036928">
    <property type="entry name" value="AS_sf"/>
</dbReference>
<dbReference type="InterPro" id="IPR023631">
    <property type="entry name" value="Amidase_dom"/>
</dbReference>
<evidence type="ECO:0000256" key="4">
    <source>
        <dbReference type="ARBA" id="ARBA00022917"/>
    </source>
</evidence>
<evidence type="ECO:0000256" key="2">
    <source>
        <dbReference type="ARBA" id="ARBA00022741"/>
    </source>
</evidence>
<comment type="similarity">
    <text evidence="5">Belongs to the amidase family. GatA subfamily.</text>
</comment>
<comment type="caution">
    <text evidence="7">The sequence shown here is derived from an EMBL/GenBank/DDBJ whole genome shotgun (WGS) entry which is preliminary data.</text>
</comment>
<keyword evidence="3 5" id="KW-0067">ATP-binding</keyword>
<evidence type="ECO:0000313" key="7">
    <source>
        <dbReference type="EMBL" id="RIH93061.1"/>
    </source>
</evidence>
<reference evidence="7 8" key="1">
    <citation type="submission" date="2018-08" db="EMBL/GenBank/DDBJ databases">
        <title>Meiothermus granaticius genome AF-68 sequencing project.</title>
        <authorList>
            <person name="Da Costa M.S."/>
            <person name="Albuquerque L."/>
            <person name="Raposo P."/>
            <person name="Froufe H.J.C."/>
            <person name="Barroso C.S."/>
            <person name="Egas C."/>
        </authorList>
    </citation>
    <scope>NUCLEOTIDE SEQUENCE [LARGE SCALE GENOMIC DNA]</scope>
    <source>
        <strain evidence="7 8">AF-68</strain>
    </source>
</reference>
<feature type="active site" description="Charge relay system" evidence="5">
    <location>
        <position position="72"/>
    </location>
</feature>
<evidence type="ECO:0000256" key="3">
    <source>
        <dbReference type="ARBA" id="ARBA00022840"/>
    </source>
</evidence>
<comment type="catalytic activity">
    <reaction evidence="5">
        <text>L-glutamyl-tRNA(Gln) + L-glutamine + ATP + H2O = L-glutaminyl-tRNA(Gln) + L-glutamate + ADP + phosphate + H(+)</text>
        <dbReference type="Rhea" id="RHEA:17521"/>
        <dbReference type="Rhea" id="RHEA-COMP:9681"/>
        <dbReference type="Rhea" id="RHEA-COMP:9684"/>
        <dbReference type="ChEBI" id="CHEBI:15377"/>
        <dbReference type="ChEBI" id="CHEBI:15378"/>
        <dbReference type="ChEBI" id="CHEBI:29985"/>
        <dbReference type="ChEBI" id="CHEBI:30616"/>
        <dbReference type="ChEBI" id="CHEBI:43474"/>
        <dbReference type="ChEBI" id="CHEBI:58359"/>
        <dbReference type="ChEBI" id="CHEBI:78520"/>
        <dbReference type="ChEBI" id="CHEBI:78521"/>
        <dbReference type="ChEBI" id="CHEBI:456216"/>
        <dbReference type="EC" id="6.3.5.7"/>
    </reaction>
</comment>
<protein>
    <recommendedName>
        <fullName evidence="5">Glutamyl-tRNA(Gln) amidotransferase subunit A</fullName>
        <shortName evidence="5">Glu-ADT subunit A</shortName>
        <ecNumber evidence="5">6.3.5.7</ecNumber>
    </recommendedName>
</protein>
<evidence type="ECO:0000259" key="6">
    <source>
        <dbReference type="Pfam" id="PF01425"/>
    </source>
</evidence>
<dbReference type="PANTHER" id="PTHR11895">
    <property type="entry name" value="TRANSAMIDASE"/>
    <property type="match status" value="1"/>
</dbReference>
<keyword evidence="2 5" id="KW-0547">Nucleotide-binding</keyword>
<evidence type="ECO:0000313" key="8">
    <source>
        <dbReference type="Proteomes" id="UP000266178"/>
    </source>
</evidence>
<gene>
    <name evidence="5 7" type="primary">gatA</name>
    <name evidence="7" type="ORF">Mgrana_01020</name>
</gene>
<dbReference type="GO" id="GO:0016740">
    <property type="term" value="F:transferase activity"/>
    <property type="evidence" value="ECO:0007669"/>
    <property type="project" value="UniProtKB-KW"/>
</dbReference>
<comment type="subunit">
    <text evidence="5">Heterotrimer of A, B and C subunits.</text>
</comment>
<dbReference type="Proteomes" id="UP000266178">
    <property type="component" value="Unassembled WGS sequence"/>
</dbReference>
<evidence type="ECO:0000256" key="5">
    <source>
        <dbReference type="HAMAP-Rule" id="MF_00120"/>
    </source>
</evidence>
<dbReference type="NCBIfam" id="TIGR00132">
    <property type="entry name" value="gatA"/>
    <property type="match status" value="1"/>
</dbReference>
<dbReference type="GO" id="GO:0050567">
    <property type="term" value="F:glutaminyl-tRNA synthase (glutamine-hydrolyzing) activity"/>
    <property type="evidence" value="ECO:0007669"/>
    <property type="project" value="UniProtKB-UniRule"/>
</dbReference>
<comment type="caution">
    <text evidence="5">Lacks conserved residue(s) required for the propagation of feature annotation.</text>
</comment>
<dbReference type="OrthoDB" id="9811471at2"/>
<keyword evidence="1 5" id="KW-0436">Ligase</keyword>
<dbReference type="EC" id="6.3.5.7" evidence="5"/>